<dbReference type="Proteomes" id="UP000265566">
    <property type="component" value="Chromosome 2"/>
</dbReference>
<gene>
    <name evidence="2" type="ORF">MtrunA17_Chr2g0318001</name>
</gene>
<dbReference type="Gramene" id="rna11310">
    <property type="protein sequence ID" value="RHN75148.1"/>
    <property type="gene ID" value="gene11310"/>
</dbReference>
<sequence length="152" mass="17930">MSLPVLLPDLSVEIISWLPLKPVVRFKCVSKHYQSIISDPKFAKLHLQRSPKNPHTLLTLRDVDDDDEEIWVVAPYIVRHLIEHPSSVVEEDECRRFNDNNDYYTIGSINGLVCLISKKEKKTWKHKNLYSVLEPYFTFKIQRFTKFEYHAS</sequence>
<comment type="caution">
    <text evidence="2">The sequence shown here is derived from an EMBL/GenBank/DDBJ whole genome shotgun (WGS) entry which is preliminary data.</text>
</comment>
<dbReference type="EMBL" id="PSQE01000002">
    <property type="protein sequence ID" value="RHN75148.1"/>
    <property type="molecule type" value="Genomic_DNA"/>
</dbReference>
<dbReference type="AlphaFoldDB" id="A0A396JFM0"/>
<dbReference type="Gene3D" id="1.20.1280.50">
    <property type="match status" value="1"/>
</dbReference>
<reference evidence="2" key="1">
    <citation type="journal article" date="2018" name="Nat. Plants">
        <title>Whole-genome landscape of Medicago truncatula symbiotic genes.</title>
        <authorList>
            <person name="Pecrix Y."/>
            <person name="Gamas P."/>
            <person name="Carrere S."/>
        </authorList>
    </citation>
    <scope>NUCLEOTIDE SEQUENCE</scope>
    <source>
        <tissue evidence="2">Leaves</tissue>
    </source>
</reference>
<name>A0A396JFM0_MEDTR</name>
<dbReference type="PANTHER" id="PTHR31111">
    <property type="entry name" value="BNAA05G37150D PROTEIN-RELATED"/>
    <property type="match status" value="1"/>
</dbReference>
<dbReference type="PANTHER" id="PTHR31111:SF138">
    <property type="entry name" value="F-BOX ASSOCIATED DOMAIN-CONTAINING PROTEIN"/>
    <property type="match status" value="1"/>
</dbReference>
<organism evidence="2">
    <name type="scientific">Medicago truncatula</name>
    <name type="common">Barrel medic</name>
    <name type="synonym">Medicago tribuloides</name>
    <dbReference type="NCBI Taxonomy" id="3880"/>
    <lineage>
        <taxon>Eukaryota</taxon>
        <taxon>Viridiplantae</taxon>
        <taxon>Streptophyta</taxon>
        <taxon>Embryophyta</taxon>
        <taxon>Tracheophyta</taxon>
        <taxon>Spermatophyta</taxon>
        <taxon>Magnoliopsida</taxon>
        <taxon>eudicotyledons</taxon>
        <taxon>Gunneridae</taxon>
        <taxon>Pentapetalae</taxon>
        <taxon>rosids</taxon>
        <taxon>fabids</taxon>
        <taxon>Fabales</taxon>
        <taxon>Fabaceae</taxon>
        <taxon>Papilionoideae</taxon>
        <taxon>50 kb inversion clade</taxon>
        <taxon>NPAAA clade</taxon>
        <taxon>Hologalegina</taxon>
        <taxon>IRL clade</taxon>
        <taxon>Trifolieae</taxon>
        <taxon>Medicago</taxon>
    </lineage>
</organism>
<evidence type="ECO:0000313" key="2">
    <source>
        <dbReference type="EMBL" id="RHN75148.1"/>
    </source>
</evidence>
<accession>A0A396JFM0</accession>
<feature type="domain" description="F-box" evidence="1">
    <location>
        <begin position="8"/>
        <end position="43"/>
    </location>
</feature>
<protein>
    <submittedName>
        <fullName evidence="2">Putative F-box domain-containing protein</fullName>
    </submittedName>
</protein>
<proteinExistence type="predicted"/>
<dbReference type="InterPro" id="IPR036047">
    <property type="entry name" value="F-box-like_dom_sf"/>
</dbReference>
<dbReference type="Pfam" id="PF00646">
    <property type="entry name" value="F-box"/>
    <property type="match status" value="1"/>
</dbReference>
<dbReference type="InterPro" id="IPR001810">
    <property type="entry name" value="F-box_dom"/>
</dbReference>
<evidence type="ECO:0000259" key="1">
    <source>
        <dbReference type="Pfam" id="PF00646"/>
    </source>
</evidence>
<dbReference type="SUPFAM" id="SSF81383">
    <property type="entry name" value="F-box domain"/>
    <property type="match status" value="1"/>
</dbReference>